<dbReference type="CDD" id="cd14847">
    <property type="entry name" value="DD-carboxypeptidase_like"/>
    <property type="match status" value="1"/>
</dbReference>
<name>A0A4U1BV69_9GAMM</name>
<keyword evidence="3" id="KW-1185">Reference proteome</keyword>
<dbReference type="RefSeq" id="WP_136861639.1">
    <property type="nucleotide sequence ID" value="NZ_SWCJ01000001.1"/>
</dbReference>
<dbReference type="InterPro" id="IPR009045">
    <property type="entry name" value="Zn_M74/Hedgehog-like"/>
</dbReference>
<keyword evidence="2" id="KW-0378">Hydrolase</keyword>
<dbReference type="GO" id="GO:0006508">
    <property type="term" value="P:proteolysis"/>
    <property type="evidence" value="ECO:0007669"/>
    <property type="project" value="InterPro"/>
</dbReference>
<evidence type="ECO:0000259" key="1">
    <source>
        <dbReference type="Pfam" id="PF02557"/>
    </source>
</evidence>
<dbReference type="Gene3D" id="3.30.1380.10">
    <property type="match status" value="1"/>
</dbReference>
<proteinExistence type="predicted"/>
<evidence type="ECO:0000313" key="2">
    <source>
        <dbReference type="EMBL" id="TKB58491.1"/>
    </source>
</evidence>
<dbReference type="OrthoDB" id="9792074at2"/>
<keyword evidence="2" id="KW-0121">Carboxypeptidase</keyword>
<feature type="domain" description="D-alanyl-D-alanine carboxypeptidase-like core" evidence="1">
    <location>
        <begin position="21"/>
        <end position="175"/>
    </location>
</feature>
<sequence length="232" mass="26371">MLSQPQLMGLDQSHLIDVDGHQLEPRTAEAFKQLQAAARTAGFDLQCANSWRSFDDQLSIYNGKVMGKRPLIDEEGHPLNLETISDNELLRAVFAWSALPGTSRHHWGTDIDFFDGNAISREGLKLEHGEYQGRATNGRLSRWLEDNQTRFGFFRPYSKQLGGSQYKPWHLSFAPVALPAMASFDDNQLAKQLRLTKLALKSRILERLPELLRRNFYHITPAPAQALLFNPK</sequence>
<dbReference type="SUPFAM" id="SSF55166">
    <property type="entry name" value="Hedgehog/DD-peptidase"/>
    <property type="match status" value="1"/>
</dbReference>
<dbReference type="EMBL" id="SWCJ01000001">
    <property type="protein sequence ID" value="TKB58491.1"/>
    <property type="molecule type" value="Genomic_DNA"/>
</dbReference>
<comment type="caution">
    <text evidence="2">The sequence shown here is derived from an EMBL/GenBank/DDBJ whole genome shotgun (WGS) entry which is preliminary data.</text>
</comment>
<dbReference type="GO" id="GO:0004180">
    <property type="term" value="F:carboxypeptidase activity"/>
    <property type="evidence" value="ECO:0007669"/>
    <property type="project" value="UniProtKB-KW"/>
</dbReference>
<dbReference type="Pfam" id="PF02557">
    <property type="entry name" value="VanY"/>
    <property type="match status" value="1"/>
</dbReference>
<dbReference type="PANTHER" id="PTHR34385">
    <property type="entry name" value="D-ALANYL-D-ALANINE CARBOXYPEPTIDASE"/>
    <property type="match status" value="1"/>
</dbReference>
<dbReference type="InterPro" id="IPR052179">
    <property type="entry name" value="DD-CPase-like"/>
</dbReference>
<keyword evidence="2" id="KW-0645">Protease</keyword>
<protein>
    <submittedName>
        <fullName evidence="2">D-alanyl-D-alanine carboxypeptidase family protein</fullName>
    </submittedName>
</protein>
<dbReference type="PANTHER" id="PTHR34385:SF1">
    <property type="entry name" value="PEPTIDOGLYCAN L-ALANYL-D-GLUTAMATE ENDOPEPTIDASE CWLK"/>
    <property type="match status" value="1"/>
</dbReference>
<accession>A0A4U1BV69</accession>
<gene>
    <name evidence="2" type="ORF">FCL42_01725</name>
</gene>
<organism evidence="2 3">
    <name type="scientific">Ferrimonas aestuarii</name>
    <dbReference type="NCBI Taxonomy" id="2569539"/>
    <lineage>
        <taxon>Bacteria</taxon>
        <taxon>Pseudomonadati</taxon>
        <taxon>Pseudomonadota</taxon>
        <taxon>Gammaproteobacteria</taxon>
        <taxon>Alteromonadales</taxon>
        <taxon>Ferrimonadaceae</taxon>
        <taxon>Ferrimonas</taxon>
    </lineage>
</organism>
<dbReference type="Proteomes" id="UP000305675">
    <property type="component" value="Unassembled WGS sequence"/>
</dbReference>
<dbReference type="AlphaFoldDB" id="A0A4U1BV69"/>
<reference evidence="2 3" key="1">
    <citation type="submission" date="2019-04" db="EMBL/GenBank/DDBJ databases">
        <authorList>
            <person name="Hwang J.C."/>
        </authorList>
    </citation>
    <scope>NUCLEOTIDE SEQUENCE [LARGE SCALE GENOMIC DNA]</scope>
    <source>
        <strain evidence="2 3">IMCC35002</strain>
    </source>
</reference>
<evidence type="ECO:0000313" key="3">
    <source>
        <dbReference type="Proteomes" id="UP000305675"/>
    </source>
</evidence>
<dbReference type="InterPro" id="IPR003709">
    <property type="entry name" value="VanY-like_core_dom"/>
</dbReference>